<sequence length="440" mass="48414">MDRPRQNDHLGVNKIGKNIRKSHLHQPSVAAHANLAAAAAGPQAQPQVYNINRSDFRSIVQQLTGSPSRESLPRPPQNNSPKPQNTRLQRIRPPPLMQINQPGAPVHHHHPHSLMRPPPPQWHMPQVAQQQQPMMGQGDQFWCNTTESPLSGYMPYLQSPLGDAGPSGNHMQPPGHEHQPYMPAHEQPPYMLAQPQPQPQPYMPGHENRPYMPAQAQFQPQQYMPGHEHGPYMPAQPQSQPQPQPYMPGHEHGPYMSAQPQSQPQQYMPAQPQTQPDPYMMHGSQPQMNMQGPLQPSQYPPPPGLVPSQVSRNLPPPQFNGPVPVTPALPSPSFNQMYNGFHSPQYNGFGSLQSPTSQFGLPSPTYPNMLSPRSPYPLLSPGVQYPQPLTPNFSFSQLAQSGSSGPGAGPGLPQPPPSPGLVFPLSPGLFPVPSPSWGDY</sequence>
<feature type="region of interest" description="Disordered" evidence="1">
    <location>
        <begin position="389"/>
        <end position="425"/>
    </location>
</feature>
<reference evidence="3 4" key="1">
    <citation type="submission" date="2020-02" db="EMBL/GenBank/DDBJ databases">
        <authorList>
            <person name="Ma Q."/>
            <person name="Huang Y."/>
            <person name="Song X."/>
            <person name="Pei D."/>
        </authorList>
    </citation>
    <scope>NUCLEOTIDE SEQUENCE [LARGE SCALE GENOMIC DNA]</scope>
    <source>
        <strain evidence="3">Sxm20200214</strain>
        <tissue evidence="3">Leaf</tissue>
    </source>
</reference>
<feature type="region of interest" description="Disordered" evidence="1">
    <location>
        <begin position="222"/>
        <end position="328"/>
    </location>
</feature>
<organism evidence="3 4">
    <name type="scientific">Brassica carinata</name>
    <name type="common">Ethiopian mustard</name>
    <name type="synonym">Abyssinian cabbage</name>
    <dbReference type="NCBI Taxonomy" id="52824"/>
    <lineage>
        <taxon>Eukaryota</taxon>
        <taxon>Viridiplantae</taxon>
        <taxon>Streptophyta</taxon>
        <taxon>Embryophyta</taxon>
        <taxon>Tracheophyta</taxon>
        <taxon>Spermatophyta</taxon>
        <taxon>Magnoliopsida</taxon>
        <taxon>eudicotyledons</taxon>
        <taxon>Gunneridae</taxon>
        <taxon>Pentapetalae</taxon>
        <taxon>rosids</taxon>
        <taxon>malvids</taxon>
        <taxon>Brassicales</taxon>
        <taxon>Brassicaceae</taxon>
        <taxon>Brassiceae</taxon>
        <taxon>Brassica</taxon>
    </lineage>
</organism>
<accession>A0A8X7V0H7</accession>
<feature type="region of interest" description="Disordered" evidence="1">
    <location>
        <begin position="1"/>
        <end position="25"/>
    </location>
</feature>
<dbReference type="PANTHER" id="PTHR33783">
    <property type="entry name" value="PROTEIN HAIKU1"/>
    <property type="match status" value="1"/>
</dbReference>
<proteinExistence type="predicted"/>
<feature type="compositionally biased region" description="Pro residues" evidence="1">
    <location>
        <begin position="314"/>
        <end position="328"/>
    </location>
</feature>
<feature type="domain" description="VQ" evidence="2">
    <location>
        <begin position="44"/>
        <end position="68"/>
    </location>
</feature>
<comment type="caution">
    <text evidence="3">The sequence shown here is derived from an EMBL/GenBank/DDBJ whole genome shotgun (WGS) entry which is preliminary data.</text>
</comment>
<dbReference type="EMBL" id="JAAMPC010000009">
    <property type="protein sequence ID" value="KAG2296536.1"/>
    <property type="molecule type" value="Genomic_DNA"/>
</dbReference>
<feature type="region of interest" description="Disordered" evidence="1">
    <location>
        <begin position="63"/>
        <end position="118"/>
    </location>
</feature>
<evidence type="ECO:0000259" key="2">
    <source>
        <dbReference type="Pfam" id="PF05678"/>
    </source>
</evidence>
<dbReference type="InterPro" id="IPR008889">
    <property type="entry name" value="VQ"/>
</dbReference>
<dbReference type="OrthoDB" id="783585at2759"/>
<dbReference type="InterPro" id="IPR039612">
    <property type="entry name" value="VQ_5/9/14"/>
</dbReference>
<evidence type="ECO:0000313" key="4">
    <source>
        <dbReference type="Proteomes" id="UP000886595"/>
    </source>
</evidence>
<dbReference type="Proteomes" id="UP000886595">
    <property type="component" value="Unassembled WGS sequence"/>
</dbReference>
<dbReference type="Pfam" id="PF05678">
    <property type="entry name" value="VQ"/>
    <property type="match status" value="1"/>
</dbReference>
<evidence type="ECO:0000313" key="3">
    <source>
        <dbReference type="EMBL" id="KAG2296536.1"/>
    </source>
</evidence>
<gene>
    <name evidence="3" type="ORF">Bca52824_043205</name>
</gene>
<feature type="compositionally biased region" description="Polar residues" evidence="1">
    <location>
        <begin position="258"/>
        <end position="276"/>
    </location>
</feature>
<dbReference type="PANTHER" id="PTHR33783:SF1">
    <property type="entry name" value="PROTEIN HAIKU1"/>
    <property type="match status" value="1"/>
</dbReference>
<feature type="compositionally biased region" description="Polar residues" evidence="1">
    <location>
        <begin position="79"/>
        <end position="88"/>
    </location>
</feature>
<evidence type="ECO:0000256" key="1">
    <source>
        <dbReference type="SAM" id="MobiDB-lite"/>
    </source>
</evidence>
<dbReference type="AlphaFoldDB" id="A0A8X7V0H7"/>
<keyword evidence="4" id="KW-1185">Reference proteome</keyword>
<name>A0A8X7V0H7_BRACI</name>
<protein>
    <recommendedName>
        <fullName evidence="2">VQ domain-containing protein</fullName>
    </recommendedName>
</protein>